<dbReference type="Proteomes" id="UP000584824">
    <property type="component" value="Unassembled WGS sequence"/>
</dbReference>
<dbReference type="GO" id="GO:0000976">
    <property type="term" value="F:transcription cis-regulatory region binding"/>
    <property type="evidence" value="ECO:0007669"/>
    <property type="project" value="TreeGrafter"/>
</dbReference>
<name>A0A7W6NZ54_9HYPH</name>
<keyword evidence="1" id="KW-0805">Transcription regulation</keyword>
<dbReference type="InterPro" id="IPR018060">
    <property type="entry name" value="HTH_AraC"/>
</dbReference>
<dbReference type="PANTHER" id="PTHR47894">
    <property type="entry name" value="HTH-TYPE TRANSCRIPTIONAL REGULATOR GADX"/>
    <property type="match status" value="1"/>
</dbReference>
<keyword evidence="3" id="KW-0804">Transcription</keyword>
<evidence type="ECO:0000256" key="3">
    <source>
        <dbReference type="ARBA" id="ARBA00023163"/>
    </source>
</evidence>
<evidence type="ECO:0000256" key="2">
    <source>
        <dbReference type="ARBA" id="ARBA00023125"/>
    </source>
</evidence>
<sequence>MSVLPITQATAATFSDLYIGLTLLVFVQAGTKRVVCPVRGELIGEEGDLIVFPPGSMVTLENRPVLNACYRADGVCFSHDMIDAVFADQRPGQGPLGIQILRAASHRPLDVLGLIKATLDDGTLAPPIRRHRLLEPLVWLRHHGIRLQTREEEQPLSQVRSLIETDLGHAWRVSDVARHFAMSEATLRRWLASSGNGFSRILHNTRLEKGLTLLQTTDRSISQIALDCGFKTPSHFSDAFRKRFGIVPRAIRSS</sequence>
<dbReference type="GO" id="GO:0005829">
    <property type="term" value="C:cytosol"/>
    <property type="evidence" value="ECO:0007669"/>
    <property type="project" value="TreeGrafter"/>
</dbReference>
<keyword evidence="2 5" id="KW-0238">DNA-binding</keyword>
<dbReference type="InterPro" id="IPR009057">
    <property type="entry name" value="Homeodomain-like_sf"/>
</dbReference>
<dbReference type="PRINTS" id="PR00032">
    <property type="entry name" value="HTHARAC"/>
</dbReference>
<keyword evidence="6" id="KW-1185">Reference proteome</keyword>
<dbReference type="AlphaFoldDB" id="A0A7W6NZ54"/>
<evidence type="ECO:0000313" key="5">
    <source>
        <dbReference type="EMBL" id="MBB4101884.1"/>
    </source>
</evidence>
<accession>A0A7W6NZ54</accession>
<dbReference type="GO" id="GO:0003700">
    <property type="term" value="F:DNA-binding transcription factor activity"/>
    <property type="evidence" value="ECO:0007669"/>
    <property type="project" value="InterPro"/>
</dbReference>
<evidence type="ECO:0000313" key="6">
    <source>
        <dbReference type="Proteomes" id="UP000584824"/>
    </source>
</evidence>
<reference evidence="5 6" key="1">
    <citation type="submission" date="2020-08" db="EMBL/GenBank/DDBJ databases">
        <title>Genomic Encyclopedia of Type Strains, Phase IV (KMG-IV): sequencing the most valuable type-strain genomes for metagenomic binning, comparative biology and taxonomic classification.</title>
        <authorList>
            <person name="Goeker M."/>
        </authorList>
    </citation>
    <scope>NUCLEOTIDE SEQUENCE [LARGE SCALE GENOMIC DNA]</scope>
    <source>
        <strain evidence="5 6">DSM 26385</strain>
    </source>
</reference>
<proteinExistence type="predicted"/>
<dbReference type="PANTHER" id="PTHR47894:SF4">
    <property type="entry name" value="HTH-TYPE TRANSCRIPTIONAL REGULATOR GADX"/>
    <property type="match status" value="1"/>
</dbReference>
<dbReference type="EMBL" id="JACIDU010000002">
    <property type="protein sequence ID" value="MBB4101884.1"/>
    <property type="molecule type" value="Genomic_DNA"/>
</dbReference>
<dbReference type="SUPFAM" id="SSF46689">
    <property type="entry name" value="Homeodomain-like"/>
    <property type="match status" value="1"/>
</dbReference>
<feature type="domain" description="HTH araC/xylS-type" evidence="4">
    <location>
        <begin position="157"/>
        <end position="254"/>
    </location>
</feature>
<gene>
    <name evidence="5" type="ORF">GGQ66_000412</name>
</gene>
<evidence type="ECO:0000256" key="1">
    <source>
        <dbReference type="ARBA" id="ARBA00023015"/>
    </source>
</evidence>
<evidence type="ECO:0000259" key="4">
    <source>
        <dbReference type="PROSITE" id="PS01124"/>
    </source>
</evidence>
<dbReference type="PROSITE" id="PS01124">
    <property type="entry name" value="HTH_ARAC_FAMILY_2"/>
    <property type="match status" value="1"/>
</dbReference>
<dbReference type="Pfam" id="PF12833">
    <property type="entry name" value="HTH_18"/>
    <property type="match status" value="1"/>
</dbReference>
<dbReference type="SMART" id="SM00342">
    <property type="entry name" value="HTH_ARAC"/>
    <property type="match status" value="1"/>
</dbReference>
<protein>
    <submittedName>
        <fullName evidence="5">AraC-like DNA-binding protein</fullName>
    </submittedName>
</protein>
<comment type="caution">
    <text evidence="5">The sequence shown here is derived from an EMBL/GenBank/DDBJ whole genome shotgun (WGS) entry which is preliminary data.</text>
</comment>
<dbReference type="InterPro" id="IPR020449">
    <property type="entry name" value="Tscrpt_reg_AraC-type_HTH"/>
</dbReference>
<organism evidence="5 6">
    <name type="scientific">Allorhizobium borbori</name>
    <dbReference type="NCBI Taxonomy" id="485907"/>
    <lineage>
        <taxon>Bacteria</taxon>
        <taxon>Pseudomonadati</taxon>
        <taxon>Pseudomonadota</taxon>
        <taxon>Alphaproteobacteria</taxon>
        <taxon>Hyphomicrobiales</taxon>
        <taxon>Rhizobiaceae</taxon>
        <taxon>Rhizobium/Agrobacterium group</taxon>
        <taxon>Allorhizobium</taxon>
    </lineage>
</organism>
<dbReference type="Gene3D" id="1.10.10.60">
    <property type="entry name" value="Homeodomain-like"/>
    <property type="match status" value="1"/>
</dbReference>
<dbReference type="RefSeq" id="WP_370686269.1">
    <property type="nucleotide sequence ID" value="NZ_JACIDU010000002.1"/>
</dbReference>